<dbReference type="Pfam" id="PF13601">
    <property type="entry name" value="HTH_34"/>
    <property type="match status" value="1"/>
</dbReference>
<feature type="domain" description="HTH marR-type" evidence="2">
    <location>
        <begin position="13"/>
        <end position="146"/>
    </location>
</feature>
<dbReference type="SUPFAM" id="SSF46785">
    <property type="entry name" value="Winged helix' DNA-binding domain"/>
    <property type="match status" value="1"/>
</dbReference>
<sequence length="146" mass="16830">MEKWDPFEQPDLTVDVFLTLYKTNHHLVVQLEEQLGKFDLTLGRWCLLVALRLSGRAMLPSELSDDLAVTRANISNLLSALEQAGRIKREMDTTNRRRIFVRLTPDGHDVISKVWPVYEQTITQNVGSKLNLQELEQLKGLLKKLF</sequence>
<dbReference type="SMART" id="SM00347">
    <property type="entry name" value="HTH_MARR"/>
    <property type="match status" value="1"/>
</dbReference>
<proteinExistence type="predicted"/>
<evidence type="ECO:0000313" key="4">
    <source>
        <dbReference type="Proteomes" id="UP000426246"/>
    </source>
</evidence>
<dbReference type="Proteomes" id="UP000426246">
    <property type="component" value="Chromosome"/>
</dbReference>
<evidence type="ECO:0000313" key="3">
    <source>
        <dbReference type="EMBL" id="QGQ97608.1"/>
    </source>
</evidence>
<name>A0A6B8RQP7_9BACL</name>
<dbReference type="KEGG" id="ppsc:EHS13_23315"/>
<dbReference type="GO" id="GO:0003700">
    <property type="term" value="F:DNA-binding transcription factor activity"/>
    <property type="evidence" value="ECO:0007669"/>
    <property type="project" value="InterPro"/>
</dbReference>
<dbReference type="EMBL" id="CP034235">
    <property type="protein sequence ID" value="QGQ97608.1"/>
    <property type="molecule type" value="Genomic_DNA"/>
</dbReference>
<dbReference type="PANTHER" id="PTHR33164">
    <property type="entry name" value="TRANSCRIPTIONAL REGULATOR, MARR FAMILY"/>
    <property type="match status" value="1"/>
</dbReference>
<dbReference type="InterPro" id="IPR036390">
    <property type="entry name" value="WH_DNA-bd_sf"/>
</dbReference>
<dbReference type="Gene3D" id="1.10.10.10">
    <property type="entry name" value="Winged helix-like DNA-binding domain superfamily/Winged helix DNA-binding domain"/>
    <property type="match status" value="1"/>
</dbReference>
<accession>A0A6B8RQP7</accession>
<dbReference type="InterPro" id="IPR036388">
    <property type="entry name" value="WH-like_DNA-bd_sf"/>
</dbReference>
<organism evidence="3 4">
    <name type="scientific">Paenibacillus psychroresistens</name>
    <dbReference type="NCBI Taxonomy" id="1778678"/>
    <lineage>
        <taxon>Bacteria</taxon>
        <taxon>Bacillati</taxon>
        <taxon>Bacillota</taxon>
        <taxon>Bacilli</taxon>
        <taxon>Bacillales</taxon>
        <taxon>Paenibacillaceae</taxon>
        <taxon>Paenibacillus</taxon>
    </lineage>
</organism>
<evidence type="ECO:0000259" key="2">
    <source>
        <dbReference type="PROSITE" id="PS50995"/>
    </source>
</evidence>
<protein>
    <submittedName>
        <fullName evidence="3">MarR family transcriptional regulator</fullName>
    </submittedName>
</protein>
<keyword evidence="4" id="KW-1185">Reference proteome</keyword>
<keyword evidence="1" id="KW-0238">DNA-binding</keyword>
<dbReference type="GO" id="GO:0003677">
    <property type="term" value="F:DNA binding"/>
    <property type="evidence" value="ECO:0007669"/>
    <property type="project" value="UniProtKB-KW"/>
</dbReference>
<reference evidence="4" key="1">
    <citation type="submission" date="2018-11" db="EMBL/GenBank/DDBJ databases">
        <title>Complete genome sequence of Paenibacillus sp. ML311-T8.</title>
        <authorList>
            <person name="Nam Y.-D."/>
            <person name="Kang J."/>
            <person name="Chung W.-H."/>
            <person name="Park Y.S."/>
        </authorList>
    </citation>
    <scope>NUCLEOTIDE SEQUENCE [LARGE SCALE GENOMIC DNA]</scope>
    <source>
        <strain evidence="4">ML311-T8</strain>
    </source>
</reference>
<dbReference type="PRINTS" id="PR00598">
    <property type="entry name" value="HTHMARR"/>
</dbReference>
<gene>
    <name evidence="3" type="ORF">EHS13_23315</name>
</gene>
<dbReference type="PROSITE" id="PS50995">
    <property type="entry name" value="HTH_MARR_2"/>
    <property type="match status" value="1"/>
</dbReference>
<dbReference type="AlphaFoldDB" id="A0A6B8RQP7"/>
<dbReference type="InterPro" id="IPR000835">
    <property type="entry name" value="HTH_MarR-typ"/>
</dbReference>
<evidence type="ECO:0000256" key="1">
    <source>
        <dbReference type="ARBA" id="ARBA00023125"/>
    </source>
</evidence>
<dbReference type="InterPro" id="IPR027395">
    <property type="entry name" value="WH_DNA-bd_dom"/>
</dbReference>
<dbReference type="GO" id="GO:0006950">
    <property type="term" value="P:response to stress"/>
    <property type="evidence" value="ECO:0007669"/>
    <property type="project" value="TreeGrafter"/>
</dbReference>
<dbReference type="PANTHER" id="PTHR33164:SF43">
    <property type="entry name" value="HTH-TYPE TRANSCRIPTIONAL REPRESSOR YETL"/>
    <property type="match status" value="1"/>
</dbReference>
<dbReference type="InterPro" id="IPR039422">
    <property type="entry name" value="MarR/SlyA-like"/>
</dbReference>